<evidence type="ECO:0000256" key="3">
    <source>
        <dbReference type="ARBA" id="ARBA00023015"/>
    </source>
</evidence>
<dbReference type="CDD" id="cd00067">
    <property type="entry name" value="GAL4"/>
    <property type="match status" value="1"/>
</dbReference>
<evidence type="ECO:0000256" key="7">
    <source>
        <dbReference type="ARBA" id="ARBA00040750"/>
    </source>
</evidence>
<dbReference type="GO" id="GO:0009893">
    <property type="term" value="P:positive regulation of metabolic process"/>
    <property type="evidence" value="ECO:0007669"/>
    <property type="project" value="UniProtKB-ARBA"/>
</dbReference>
<keyword evidence="3" id="KW-0805">Transcription regulation</keyword>
<evidence type="ECO:0000313" key="11">
    <source>
        <dbReference type="Proteomes" id="UP000326565"/>
    </source>
</evidence>
<evidence type="ECO:0000259" key="9">
    <source>
        <dbReference type="PROSITE" id="PS50048"/>
    </source>
</evidence>
<organism evidence="10 11">
    <name type="scientific">Aspergillus leporis</name>
    <dbReference type="NCBI Taxonomy" id="41062"/>
    <lineage>
        <taxon>Eukaryota</taxon>
        <taxon>Fungi</taxon>
        <taxon>Dikarya</taxon>
        <taxon>Ascomycota</taxon>
        <taxon>Pezizomycotina</taxon>
        <taxon>Eurotiomycetes</taxon>
        <taxon>Eurotiomycetidae</taxon>
        <taxon>Eurotiales</taxon>
        <taxon>Aspergillaceae</taxon>
        <taxon>Aspergillus</taxon>
        <taxon>Aspergillus subgen. Circumdati</taxon>
    </lineage>
</organism>
<feature type="compositionally biased region" description="Polar residues" evidence="8">
    <location>
        <begin position="137"/>
        <end position="167"/>
    </location>
</feature>
<evidence type="ECO:0000256" key="1">
    <source>
        <dbReference type="ARBA" id="ARBA00022723"/>
    </source>
</evidence>
<keyword evidence="4" id="KW-0238">DNA-binding</keyword>
<keyword evidence="5" id="KW-0804">Transcription</keyword>
<evidence type="ECO:0000256" key="4">
    <source>
        <dbReference type="ARBA" id="ARBA00023125"/>
    </source>
</evidence>
<feature type="region of interest" description="Disordered" evidence="8">
    <location>
        <begin position="36"/>
        <end position="72"/>
    </location>
</feature>
<name>A0A5N5XD77_9EURO</name>
<feature type="region of interest" description="Disordered" evidence="8">
    <location>
        <begin position="510"/>
        <end position="554"/>
    </location>
</feature>
<dbReference type="PROSITE" id="PS00463">
    <property type="entry name" value="ZN2_CY6_FUNGAL_1"/>
    <property type="match status" value="1"/>
</dbReference>
<dbReference type="AlphaFoldDB" id="A0A5N5XD77"/>
<feature type="compositionally biased region" description="Polar residues" evidence="8">
    <location>
        <begin position="510"/>
        <end position="520"/>
    </location>
</feature>
<keyword evidence="6" id="KW-0539">Nucleus</keyword>
<keyword evidence="2" id="KW-0862">Zinc</keyword>
<protein>
    <recommendedName>
        <fullName evidence="7">Transcription activator of gluconeogenesis acuK</fullName>
    </recommendedName>
</protein>
<dbReference type="InterPro" id="IPR050335">
    <property type="entry name" value="ERT1_acuK_gluconeogen_tf"/>
</dbReference>
<dbReference type="PANTHER" id="PTHR47659:SF4">
    <property type="entry name" value="ZN(II)2CYS6 TRANSCRIPTION FACTOR (EUROFUNG)"/>
    <property type="match status" value="1"/>
</dbReference>
<keyword evidence="11" id="KW-1185">Reference proteome</keyword>
<feature type="region of interest" description="Disordered" evidence="8">
    <location>
        <begin position="1"/>
        <end position="24"/>
    </location>
</feature>
<dbReference type="SUPFAM" id="SSF57701">
    <property type="entry name" value="Zn2/Cys6 DNA-binding domain"/>
    <property type="match status" value="1"/>
</dbReference>
<dbReference type="EMBL" id="ML732156">
    <property type="protein sequence ID" value="KAB8078689.1"/>
    <property type="molecule type" value="Genomic_DNA"/>
</dbReference>
<dbReference type="Proteomes" id="UP000326565">
    <property type="component" value="Unassembled WGS sequence"/>
</dbReference>
<keyword evidence="1" id="KW-0479">Metal-binding</keyword>
<feature type="region of interest" description="Disordered" evidence="8">
    <location>
        <begin position="434"/>
        <end position="470"/>
    </location>
</feature>
<proteinExistence type="predicted"/>
<evidence type="ECO:0000256" key="6">
    <source>
        <dbReference type="ARBA" id="ARBA00023242"/>
    </source>
</evidence>
<dbReference type="GO" id="GO:0000981">
    <property type="term" value="F:DNA-binding transcription factor activity, RNA polymerase II-specific"/>
    <property type="evidence" value="ECO:0007669"/>
    <property type="project" value="InterPro"/>
</dbReference>
<dbReference type="SMART" id="SM00066">
    <property type="entry name" value="GAL4"/>
    <property type="match status" value="1"/>
</dbReference>
<dbReference type="PANTHER" id="PTHR47659">
    <property type="entry name" value="ZN(II)2CYS6 TRANSCRIPTION FACTOR (EUROFUNG)-RELATED"/>
    <property type="match status" value="1"/>
</dbReference>
<dbReference type="InterPro" id="IPR036864">
    <property type="entry name" value="Zn2-C6_fun-type_DNA-bd_sf"/>
</dbReference>
<dbReference type="OrthoDB" id="5575144at2759"/>
<evidence type="ECO:0000313" key="10">
    <source>
        <dbReference type="EMBL" id="KAB8078689.1"/>
    </source>
</evidence>
<gene>
    <name evidence="10" type="ORF">BDV29DRAFT_201868</name>
</gene>
<dbReference type="GO" id="GO:0003677">
    <property type="term" value="F:DNA binding"/>
    <property type="evidence" value="ECO:0007669"/>
    <property type="project" value="UniProtKB-KW"/>
</dbReference>
<dbReference type="PROSITE" id="PS50048">
    <property type="entry name" value="ZN2_CY6_FUNGAL_2"/>
    <property type="match status" value="1"/>
</dbReference>
<accession>A0A5N5XD77</accession>
<evidence type="ECO:0000256" key="5">
    <source>
        <dbReference type="ARBA" id="ARBA00023163"/>
    </source>
</evidence>
<feature type="region of interest" description="Disordered" evidence="8">
    <location>
        <begin position="228"/>
        <end position="293"/>
    </location>
</feature>
<evidence type="ECO:0000256" key="8">
    <source>
        <dbReference type="SAM" id="MobiDB-lite"/>
    </source>
</evidence>
<feature type="region of interest" description="Disordered" evidence="8">
    <location>
        <begin position="123"/>
        <end position="183"/>
    </location>
</feature>
<dbReference type="InterPro" id="IPR001138">
    <property type="entry name" value="Zn2Cys6_DnaBD"/>
</dbReference>
<feature type="domain" description="Zn(2)-C6 fungal-type" evidence="9">
    <location>
        <begin position="192"/>
        <end position="223"/>
    </location>
</feature>
<evidence type="ECO:0000256" key="2">
    <source>
        <dbReference type="ARBA" id="ARBA00022833"/>
    </source>
</evidence>
<dbReference type="Pfam" id="PF00172">
    <property type="entry name" value="Zn_clus"/>
    <property type="match status" value="1"/>
</dbReference>
<sequence length="554" mass="60091">MQSLVLPPSSFITPDFGHSRLDPGPERLALDLTRSTNARRCNPRDLPLPRSMSTSVPVEDQLETSGNIRRPRQPELLQPVTAVEVSTVSASTGISAGVTGQIRPPRTPTTTAHEPAFHRVISNPGDKIARQPFPVTDSFSSRLPPSLSGPVTSQPSVPTFSQPTYGNSPPGAAGRALPQKPTRRTKAHVASACVNCKKKHLGCDPARPCRRCVLSGKEATCVDVTHKKRGRPPLKAEDASLRTYASQTDNPAVSGEQHASHPRRPMHRATSSRELRPMTDLQIPGGAPGPFGMRVPMGQPHRWPGAVYTQAIDPSLPMQRNLGHRRFSSSSSVQSMTTVSPGSFVPIGGGYSPVMGASHLSMGVGRSLSSYGNPAVHPISSPPQYHQPYSVPYSPYTPGARVVNRVPVSEQPVPRDPREGYVESSSVRLPPIYPPQMGNPGPAPQAHRLSDPYPANWSPRTREELTQQEPRHLHPHVTIEPISSNNQMRQMASDFTYGGSVHRQLGLNAPTIQEQVSQGSAMRARDEQAGVEAETDDSRPAKRRKMALDDMVND</sequence>
<feature type="compositionally biased region" description="Basic and acidic residues" evidence="8">
    <location>
        <begin position="460"/>
        <end position="470"/>
    </location>
</feature>
<reference evidence="10 11" key="1">
    <citation type="submission" date="2019-04" db="EMBL/GenBank/DDBJ databases">
        <title>Friends and foes A comparative genomics study of 23 Aspergillus species from section Flavi.</title>
        <authorList>
            <consortium name="DOE Joint Genome Institute"/>
            <person name="Kjaerbolling I."/>
            <person name="Vesth T."/>
            <person name="Frisvad J.C."/>
            <person name="Nybo J.L."/>
            <person name="Theobald S."/>
            <person name="Kildgaard S."/>
            <person name="Isbrandt T."/>
            <person name="Kuo A."/>
            <person name="Sato A."/>
            <person name="Lyhne E.K."/>
            <person name="Kogle M.E."/>
            <person name="Wiebenga A."/>
            <person name="Kun R.S."/>
            <person name="Lubbers R.J."/>
            <person name="Makela M.R."/>
            <person name="Barry K."/>
            <person name="Chovatia M."/>
            <person name="Clum A."/>
            <person name="Daum C."/>
            <person name="Haridas S."/>
            <person name="He G."/>
            <person name="LaButti K."/>
            <person name="Lipzen A."/>
            <person name="Mondo S."/>
            <person name="Riley R."/>
            <person name="Salamov A."/>
            <person name="Simmons B.A."/>
            <person name="Magnuson J.K."/>
            <person name="Henrissat B."/>
            <person name="Mortensen U.H."/>
            <person name="Larsen T.O."/>
            <person name="Devries R.P."/>
            <person name="Grigoriev I.V."/>
            <person name="Machida M."/>
            <person name="Baker S.E."/>
            <person name="Andersen M.R."/>
        </authorList>
    </citation>
    <scope>NUCLEOTIDE SEQUENCE [LARGE SCALE GENOMIC DNA]</scope>
    <source>
        <strain evidence="10 11">CBS 151.66</strain>
    </source>
</reference>
<dbReference type="GO" id="GO:0008270">
    <property type="term" value="F:zinc ion binding"/>
    <property type="evidence" value="ECO:0007669"/>
    <property type="project" value="InterPro"/>
</dbReference>